<dbReference type="EMBL" id="JABFHI010000002">
    <property type="protein sequence ID" value="NOG31285.1"/>
    <property type="molecule type" value="Genomic_DNA"/>
</dbReference>
<dbReference type="InterPro" id="IPR004027">
    <property type="entry name" value="SEC_C_motif"/>
</dbReference>
<dbReference type="RefSeq" id="WP_171701756.1">
    <property type="nucleotide sequence ID" value="NZ_JABFHI010000002.1"/>
</dbReference>
<organism evidence="4 5">
    <name type="scientific">Vreelandella azerica</name>
    <dbReference type="NCBI Taxonomy" id="2732867"/>
    <lineage>
        <taxon>Bacteria</taxon>
        <taxon>Pseudomonadati</taxon>
        <taxon>Pseudomonadota</taxon>
        <taxon>Gammaproteobacteria</taxon>
        <taxon>Oceanospirillales</taxon>
        <taxon>Halomonadaceae</taxon>
        <taxon>Vreelandella</taxon>
    </lineage>
</organism>
<dbReference type="PANTHER" id="PTHR33747">
    <property type="entry name" value="UPF0225 PROTEIN SCO1677"/>
    <property type="match status" value="1"/>
</dbReference>
<dbReference type="Gene3D" id="3.10.450.50">
    <property type="match status" value="1"/>
</dbReference>
<evidence type="ECO:0000259" key="3">
    <source>
        <dbReference type="Pfam" id="PF17775"/>
    </source>
</evidence>
<protein>
    <recommendedName>
        <fullName evidence="2">UPF0225 protein HLB35_05010</fullName>
    </recommendedName>
</protein>
<comment type="caution">
    <text evidence="4">The sequence shown here is derived from an EMBL/GenBank/DDBJ whole genome shotgun (WGS) entry which is preliminary data.</text>
</comment>
<dbReference type="InterPro" id="IPR048469">
    <property type="entry name" value="YchJ-like_M"/>
</dbReference>
<feature type="domain" description="YchJ-like middle NTF2-like" evidence="3">
    <location>
        <begin position="33"/>
        <end position="125"/>
    </location>
</feature>
<evidence type="ECO:0000256" key="1">
    <source>
        <dbReference type="ARBA" id="ARBA00010839"/>
    </source>
</evidence>
<sequence length="154" mass="17363">MTPSTPLNCPCGSARPLADCCQPYHQGKLLPATPEALMRSRYSAFALGLTDYLLHSWHASTRPAHLEPDAQTDWKALSILEAPAPASHQGRVHFQAFFRERNRWQVLEENSRFVFEDGCWWYLDGTPSIERLKPGRNDSCLCGSGRKIKQCCGE</sequence>
<evidence type="ECO:0000313" key="4">
    <source>
        <dbReference type="EMBL" id="NOG31285.1"/>
    </source>
</evidence>
<comment type="similarity">
    <text evidence="1 2">Belongs to the UPF0225 family.</text>
</comment>
<evidence type="ECO:0000256" key="2">
    <source>
        <dbReference type="HAMAP-Rule" id="MF_00612"/>
    </source>
</evidence>
<proteinExistence type="inferred from homology"/>
<dbReference type="SUPFAM" id="SSF54427">
    <property type="entry name" value="NTF2-like"/>
    <property type="match status" value="1"/>
</dbReference>
<gene>
    <name evidence="4" type="ORF">HLB35_05010</name>
</gene>
<evidence type="ECO:0000313" key="5">
    <source>
        <dbReference type="Proteomes" id="UP000588806"/>
    </source>
</evidence>
<dbReference type="Pfam" id="PF02810">
    <property type="entry name" value="SEC-C"/>
    <property type="match status" value="2"/>
</dbReference>
<dbReference type="SUPFAM" id="SSF103642">
    <property type="entry name" value="Sec-C motif"/>
    <property type="match status" value="1"/>
</dbReference>
<reference evidence="4 5" key="1">
    <citation type="submission" date="2020-05" db="EMBL/GenBank/DDBJ databases">
        <authorList>
            <person name="Ruan W."/>
            <person name="Jeon C.O."/>
            <person name="Chun B.H."/>
        </authorList>
    </citation>
    <scope>NUCLEOTIDE SEQUENCE [LARGE SCALE GENOMIC DNA]</scope>
    <source>
        <strain evidence="4 5">TBZ9</strain>
    </source>
</reference>
<dbReference type="Proteomes" id="UP000588806">
    <property type="component" value="Unassembled WGS sequence"/>
</dbReference>
<dbReference type="Pfam" id="PF17775">
    <property type="entry name" value="YchJ_M-like"/>
    <property type="match status" value="1"/>
</dbReference>
<dbReference type="InterPro" id="IPR032710">
    <property type="entry name" value="NTF2-like_dom_sf"/>
</dbReference>
<reference evidence="4 5" key="2">
    <citation type="submission" date="2020-06" db="EMBL/GenBank/DDBJ databases">
        <title>Halomonas songnenensis sp. nov., a moderately halophilic bacterium isolated from saline and alkaline soils.</title>
        <authorList>
            <person name="Jiang J."/>
            <person name="Pan Y."/>
        </authorList>
    </citation>
    <scope>NUCLEOTIDE SEQUENCE [LARGE SCALE GENOMIC DNA]</scope>
    <source>
        <strain evidence="4 5">TBZ9</strain>
    </source>
</reference>
<accession>A0A7Y3TWZ3</accession>
<dbReference type="InterPro" id="IPR023006">
    <property type="entry name" value="YchJ-like"/>
</dbReference>
<name>A0A7Y3TWZ3_9GAMM</name>
<dbReference type="HAMAP" id="MF_00612">
    <property type="entry name" value="UPF0225"/>
    <property type="match status" value="1"/>
</dbReference>
<dbReference type="AlphaFoldDB" id="A0A7Y3TWZ3"/>
<keyword evidence="5" id="KW-1185">Reference proteome</keyword>
<dbReference type="PANTHER" id="PTHR33747:SF1">
    <property type="entry name" value="ADENYLATE CYCLASE-ASSOCIATED CAP C-TERMINAL DOMAIN-CONTAINING PROTEIN"/>
    <property type="match status" value="1"/>
</dbReference>